<feature type="non-terminal residue" evidence="1">
    <location>
        <position position="1"/>
    </location>
</feature>
<dbReference type="RefSeq" id="WP_194574270.1">
    <property type="nucleotide sequence ID" value="NZ_RDOM01000800.1"/>
</dbReference>
<dbReference type="InterPro" id="IPR049929">
    <property type="entry name" value="TenpN-like"/>
</dbReference>
<dbReference type="Proteomes" id="UP000722957">
    <property type="component" value="Unassembled WGS sequence"/>
</dbReference>
<name>A0ABD4KVM7_VIBAN</name>
<organism evidence="1 2">
    <name type="scientific">Vibrio anguillarum</name>
    <name type="common">Listonella anguillarum</name>
    <dbReference type="NCBI Taxonomy" id="55601"/>
    <lineage>
        <taxon>Bacteria</taxon>
        <taxon>Pseudomonadati</taxon>
        <taxon>Pseudomonadota</taxon>
        <taxon>Gammaproteobacteria</taxon>
        <taxon>Vibrionales</taxon>
        <taxon>Vibrionaceae</taxon>
        <taxon>Vibrio</taxon>
    </lineage>
</organism>
<sequence>YSDDGLWDQTKVRGHGVVNITVNNLMFAIPVRSNVTHSASYILLKNTKNRWIKGMGLDYSKALLIRKPEYVSDENFNLKVKDAGKKLVGKEKHVTDQFEKYVKKYIHAVTVKDQNILSDQEYVHTTLINYHADLGI</sequence>
<protein>
    <submittedName>
        <fullName evidence="1">Uncharacterized protein</fullName>
    </submittedName>
</protein>
<reference evidence="1 2" key="1">
    <citation type="journal article" date="2021" name="PeerJ">
        <title>Analysis of 44 Vibrio anguillarum genomes reveals high genetic diversity.</title>
        <authorList>
            <person name="Hansen M.J."/>
            <person name="Dalsgaard I."/>
        </authorList>
    </citation>
    <scope>NUCLEOTIDE SEQUENCE [LARGE SCALE GENOMIC DNA]</scope>
    <source>
        <strain evidence="1 2">17-16730-2A</strain>
    </source>
</reference>
<gene>
    <name evidence="1" type="ORF">EAY07_24130</name>
</gene>
<proteinExistence type="predicted"/>
<evidence type="ECO:0000313" key="1">
    <source>
        <dbReference type="EMBL" id="MBF4275038.1"/>
    </source>
</evidence>
<dbReference type="EMBL" id="RDOM01000800">
    <property type="protein sequence ID" value="MBF4275038.1"/>
    <property type="molecule type" value="Genomic_DNA"/>
</dbReference>
<dbReference type="AlphaFoldDB" id="A0ABD4KVM7"/>
<dbReference type="CDD" id="cd17493">
    <property type="entry name" value="toxin_TenpN"/>
    <property type="match status" value="1"/>
</dbReference>
<accession>A0ABD4KVM7</accession>
<evidence type="ECO:0000313" key="2">
    <source>
        <dbReference type="Proteomes" id="UP000722957"/>
    </source>
</evidence>
<comment type="caution">
    <text evidence="1">The sequence shown here is derived from an EMBL/GenBank/DDBJ whole genome shotgun (WGS) entry which is preliminary data.</text>
</comment>
<dbReference type="NCBIfam" id="NF047358">
    <property type="entry name" value="TenpIN"/>
    <property type="match status" value="1"/>
</dbReference>